<organism evidence="2 3">
    <name type="scientific">Syphacia muris</name>
    <dbReference type="NCBI Taxonomy" id="451379"/>
    <lineage>
        <taxon>Eukaryota</taxon>
        <taxon>Metazoa</taxon>
        <taxon>Ecdysozoa</taxon>
        <taxon>Nematoda</taxon>
        <taxon>Chromadorea</taxon>
        <taxon>Rhabditida</taxon>
        <taxon>Spirurina</taxon>
        <taxon>Oxyuridomorpha</taxon>
        <taxon>Oxyuroidea</taxon>
        <taxon>Oxyuridae</taxon>
        <taxon>Syphacia</taxon>
    </lineage>
</organism>
<evidence type="ECO:0000313" key="2">
    <source>
        <dbReference type="Proteomes" id="UP000046393"/>
    </source>
</evidence>
<sequence length="762" mass="84111">MVCSEIRDGTLKESNETMIDQTRFWRNQQRSKFKDAIDYLDQIFEDLKKECDPPVCNYSDMNRYSNPLFDTHSQQQSNSHPISQSEVAPRDKTAKVKSVKNPERSKVVSLSEKYNNGDVDVSETIVLPVARKKLKGDRLDFTQKWLEGDLKSWVAAAPKASFDGGYNGEDSFDERSLGSCSAEVAAINSVAKKKKRNRDNANNDKVVEPLKPNRCPQVVRPQPVYGFPTGSNFVPVNASFGDGSNTTANSNFNSFPQPYWDHEMRIADMEHSDHSDYALKRVSSHNQVFDRRSKDMSRRANQDSYNSLGSVKSEDLAFGRPNGAFVQYSPNFSGKKSSAYLNHGSSSAVRMRMNSEQDPILTIDALVAELELNTDQDALNMKRRSFPTKFEPSFSGDVKQPKSKRQLSNVTSKTDVASKGRRKPKGSSFDEMATMLHNVANEVSSLENRSRKAPMSNYGGSVLSPFETINQERLEPSKVEAIQSMFESKGLFSANSSSTQHNPQRLPNPDKCDDTYYELGICNKIAKQPSPSHSKLATKSNSPSNASVRSQKIHKNSLSSHREFTPILSSTSQVPVCQTGSANSSQTGGYFSSGSSLGTSSFHTSQRQPSVPRKLGRQPSLVGAQSLSSQAVSVEDEDDGFYDNIQSDDKKIDCVEADEVSTTSRLPPTAKGTARITQFLKKIGGSKPPGSASSLMSLNKMLLDKTAANLGSITKSSSFSNEPWKEQVIGNNANVKNVSKKTRLGQILKNSLFGSKKKLNDT</sequence>
<feature type="compositionally biased region" description="Low complexity" evidence="1">
    <location>
        <begin position="587"/>
        <end position="605"/>
    </location>
</feature>
<feature type="region of interest" description="Disordered" evidence="1">
    <location>
        <begin position="193"/>
        <end position="219"/>
    </location>
</feature>
<feature type="region of interest" description="Disordered" evidence="1">
    <location>
        <begin position="387"/>
        <end position="429"/>
    </location>
</feature>
<name>A0A0N5ASA1_9BILA</name>
<proteinExistence type="predicted"/>
<evidence type="ECO:0000313" key="3">
    <source>
        <dbReference type="WBParaSite" id="SMUV_0000765901-mRNA-1"/>
    </source>
</evidence>
<evidence type="ECO:0000256" key="1">
    <source>
        <dbReference type="SAM" id="MobiDB-lite"/>
    </source>
</evidence>
<dbReference type="WBParaSite" id="SMUV_0000765901-mRNA-1">
    <property type="protein sequence ID" value="SMUV_0000765901-mRNA-1"/>
    <property type="gene ID" value="SMUV_0000765901"/>
</dbReference>
<feature type="region of interest" description="Disordered" evidence="1">
    <location>
        <begin position="575"/>
        <end position="619"/>
    </location>
</feature>
<feature type="region of interest" description="Disordered" evidence="1">
    <location>
        <begin position="67"/>
        <end position="102"/>
    </location>
</feature>
<protein>
    <submittedName>
        <fullName evidence="3">INCENP_ARK-bind domain-containing protein</fullName>
    </submittedName>
</protein>
<keyword evidence="2" id="KW-1185">Reference proteome</keyword>
<reference evidence="3" key="1">
    <citation type="submission" date="2017-02" db="UniProtKB">
        <authorList>
            <consortium name="WormBaseParasite"/>
        </authorList>
    </citation>
    <scope>IDENTIFICATION</scope>
</reference>
<feature type="compositionally biased region" description="Polar residues" evidence="1">
    <location>
        <begin position="71"/>
        <end position="86"/>
    </location>
</feature>
<feature type="compositionally biased region" description="Polar residues" evidence="1">
    <location>
        <begin position="406"/>
        <end position="415"/>
    </location>
</feature>
<accession>A0A0N5ASA1</accession>
<feature type="compositionally biased region" description="Basic and acidic residues" evidence="1">
    <location>
        <begin position="198"/>
        <end position="208"/>
    </location>
</feature>
<feature type="compositionally biased region" description="Polar residues" evidence="1">
    <location>
        <begin position="529"/>
        <end position="550"/>
    </location>
</feature>
<feature type="compositionally biased region" description="Polar residues" evidence="1">
    <location>
        <begin position="575"/>
        <end position="586"/>
    </location>
</feature>
<dbReference type="Proteomes" id="UP000046393">
    <property type="component" value="Unplaced"/>
</dbReference>
<feature type="compositionally biased region" description="Basic and acidic residues" evidence="1">
    <location>
        <begin position="88"/>
        <end position="102"/>
    </location>
</feature>
<dbReference type="AlphaFoldDB" id="A0A0N5ASA1"/>
<feature type="region of interest" description="Disordered" evidence="1">
    <location>
        <begin position="528"/>
        <end position="560"/>
    </location>
</feature>